<evidence type="ECO:0000313" key="1">
    <source>
        <dbReference type="EMBL" id="GFY46384.1"/>
    </source>
</evidence>
<dbReference type="EMBL" id="BMAV01005347">
    <property type="protein sequence ID" value="GFY46384.1"/>
    <property type="molecule type" value="Genomic_DNA"/>
</dbReference>
<sequence>MVINGWLSFSVRKKDGIEDIGMIWLRIYFSRPSGGGSETMWVAFGFNVKSGWPFPMVLTVFYTRKSLMPFRDDIFGV</sequence>
<organism evidence="1 2">
    <name type="scientific">Trichonephila inaurata madagascariensis</name>
    <dbReference type="NCBI Taxonomy" id="2747483"/>
    <lineage>
        <taxon>Eukaryota</taxon>
        <taxon>Metazoa</taxon>
        <taxon>Ecdysozoa</taxon>
        <taxon>Arthropoda</taxon>
        <taxon>Chelicerata</taxon>
        <taxon>Arachnida</taxon>
        <taxon>Araneae</taxon>
        <taxon>Araneomorphae</taxon>
        <taxon>Entelegynae</taxon>
        <taxon>Araneoidea</taxon>
        <taxon>Nephilidae</taxon>
        <taxon>Trichonephila</taxon>
        <taxon>Trichonephila inaurata</taxon>
    </lineage>
</organism>
<evidence type="ECO:0000313" key="2">
    <source>
        <dbReference type="Proteomes" id="UP000886998"/>
    </source>
</evidence>
<keyword evidence="2" id="KW-1185">Reference proteome</keyword>
<proteinExistence type="predicted"/>
<comment type="caution">
    <text evidence="1">The sequence shown here is derived from an EMBL/GenBank/DDBJ whole genome shotgun (WGS) entry which is preliminary data.</text>
</comment>
<protein>
    <submittedName>
        <fullName evidence="1">Uncharacterized protein</fullName>
    </submittedName>
</protein>
<dbReference type="Proteomes" id="UP000886998">
    <property type="component" value="Unassembled WGS sequence"/>
</dbReference>
<dbReference type="AlphaFoldDB" id="A0A8X7BYD7"/>
<gene>
    <name evidence="1" type="ORF">TNIN_430951</name>
</gene>
<name>A0A8X7BYD7_9ARAC</name>
<reference evidence="1" key="1">
    <citation type="submission" date="2020-08" db="EMBL/GenBank/DDBJ databases">
        <title>Multicomponent nature underlies the extraordinary mechanical properties of spider dragline silk.</title>
        <authorList>
            <person name="Kono N."/>
            <person name="Nakamura H."/>
            <person name="Mori M."/>
            <person name="Yoshida Y."/>
            <person name="Ohtoshi R."/>
            <person name="Malay A.D."/>
            <person name="Moran D.A.P."/>
            <person name="Tomita M."/>
            <person name="Numata K."/>
            <person name="Arakawa K."/>
        </authorList>
    </citation>
    <scope>NUCLEOTIDE SEQUENCE</scope>
</reference>
<accession>A0A8X7BYD7</accession>